<keyword evidence="2" id="KW-1003">Cell membrane</keyword>
<dbReference type="Pfam" id="PF13231">
    <property type="entry name" value="PMT_2"/>
    <property type="match status" value="1"/>
</dbReference>
<dbReference type="Proteomes" id="UP000229433">
    <property type="component" value="Unassembled WGS sequence"/>
</dbReference>
<proteinExistence type="predicted"/>
<keyword evidence="5 8" id="KW-0812">Transmembrane</keyword>
<evidence type="ECO:0000256" key="6">
    <source>
        <dbReference type="ARBA" id="ARBA00022989"/>
    </source>
</evidence>
<feature type="transmembrane region" description="Helical" evidence="8">
    <location>
        <begin position="134"/>
        <end position="152"/>
    </location>
</feature>
<feature type="transmembrane region" description="Helical" evidence="8">
    <location>
        <begin position="203"/>
        <end position="222"/>
    </location>
</feature>
<gene>
    <name evidence="10" type="ORF">CJ305_08565</name>
</gene>
<keyword evidence="7 8" id="KW-0472">Membrane</keyword>
<comment type="caution">
    <text evidence="10">The sequence shown here is derived from an EMBL/GenBank/DDBJ whole genome shotgun (WGS) entry which is preliminary data.</text>
</comment>
<feature type="transmembrane region" description="Helical" evidence="8">
    <location>
        <begin position="252"/>
        <end position="275"/>
    </location>
</feature>
<evidence type="ECO:0000256" key="8">
    <source>
        <dbReference type="SAM" id="Phobius"/>
    </source>
</evidence>
<evidence type="ECO:0000256" key="3">
    <source>
        <dbReference type="ARBA" id="ARBA00022676"/>
    </source>
</evidence>
<dbReference type="PANTHER" id="PTHR33908:SF3">
    <property type="entry name" value="UNDECAPRENYL PHOSPHATE-ALPHA-4-AMINO-4-DEOXY-L-ARABINOSE ARABINOSYL TRANSFERASE"/>
    <property type="match status" value="1"/>
</dbReference>
<feature type="domain" description="Glycosyltransferase RgtA/B/C/D-like" evidence="9">
    <location>
        <begin position="58"/>
        <end position="213"/>
    </location>
</feature>
<comment type="subcellular location">
    <subcellularLocation>
        <location evidence="1">Cell membrane</location>
        <topology evidence="1">Multi-pass membrane protein</topology>
    </subcellularLocation>
</comment>
<evidence type="ECO:0000259" key="9">
    <source>
        <dbReference type="Pfam" id="PF13231"/>
    </source>
</evidence>
<evidence type="ECO:0000256" key="5">
    <source>
        <dbReference type="ARBA" id="ARBA00022692"/>
    </source>
</evidence>
<evidence type="ECO:0000256" key="2">
    <source>
        <dbReference type="ARBA" id="ARBA00022475"/>
    </source>
</evidence>
<evidence type="ECO:0000313" key="11">
    <source>
        <dbReference type="Proteomes" id="UP000229433"/>
    </source>
</evidence>
<dbReference type="PANTHER" id="PTHR33908">
    <property type="entry name" value="MANNOSYLTRANSFERASE YKCB-RELATED"/>
    <property type="match status" value="1"/>
</dbReference>
<dbReference type="EMBL" id="NQXA01000003">
    <property type="protein sequence ID" value="PHQ30004.1"/>
    <property type="molecule type" value="Genomic_DNA"/>
</dbReference>
<evidence type="ECO:0000256" key="4">
    <source>
        <dbReference type="ARBA" id="ARBA00022679"/>
    </source>
</evidence>
<keyword evidence="3" id="KW-0328">Glycosyltransferase</keyword>
<dbReference type="RefSeq" id="WP_099645845.1">
    <property type="nucleotide sequence ID" value="NZ_KZ319289.1"/>
</dbReference>
<dbReference type="GO" id="GO:0005886">
    <property type="term" value="C:plasma membrane"/>
    <property type="evidence" value="ECO:0007669"/>
    <property type="project" value="UniProtKB-SubCell"/>
</dbReference>
<organism evidence="10 11">
    <name type="scientific">Leeuwenhoekiella nanhaiensis</name>
    <dbReference type="NCBI Taxonomy" id="1655491"/>
    <lineage>
        <taxon>Bacteria</taxon>
        <taxon>Pseudomonadati</taxon>
        <taxon>Bacteroidota</taxon>
        <taxon>Flavobacteriia</taxon>
        <taxon>Flavobacteriales</taxon>
        <taxon>Flavobacteriaceae</taxon>
        <taxon>Leeuwenhoekiella</taxon>
    </lineage>
</organism>
<dbReference type="InterPro" id="IPR050297">
    <property type="entry name" value="LipidA_mod_glycosyltrf_83"/>
</dbReference>
<feature type="transmembrane region" description="Helical" evidence="8">
    <location>
        <begin position="109"/>
        <end position="127"/>
    </location>
</feature>
<evidence type="ECO:0000256" key="7">
    <source>
        <dbReference type="ARBA" id="ARBA00023136"/>
    </source>
</evidence>
<dbReference type="AlphaFoldDB" id="A0A2G1VTD0"/>
<keyword evidence="11" id="KW-1185">Reference proteome</keyword>
<feature type="transmembrane region" description="Helical" evidence="8">
    <location>
        <begin position="83"/>
        <end position="103"/>
    </location>
</feature>
<keyword evidence="6 8" id="KW-1133">Transmembrane helix</keyword>
<feature type="transmembrane region" description="Helical" evidence="8">
    <location>
        <begin position="364"/>
        <end position="383"/>
    </location>
</feature>
<accession>A0A2G1VTD0</accession>
<dbReference type="GO" id="GO:0010041">
    <property type="term" value="P:response to iron(III) ion"/>
    <property type="evidence" value="ECO:0007669"/>
    <property type="project" value="TreeGrafter"/>
</dbReference>
<feature type="transmembrane region" description="Helical" evidence="8">
    <location>
        <begin position="339"/>
        <end position="358"/>
    </location>
</feature>
<evidence type="ECO:0000256" key="1">
    <source>
        <dbReference type="ARBA" id="ARBA00004651"/>
    </source>
</evidence>
<dbReference type="OrthoDB" id="9792789at2"/>
<evidence type="ECO:0000313" key="10">
    <source>
        <dbReference type="EMBL" id="PHQ30004.1"/>
    </source>
</evidence>
<keyword evidence="4" id="KW-0808">Transferase</keyword>
<feature type="transmembrane region" description="Helical" evidence="8">
    <location>
        <begin position="287"/>
        <end position="303"/>
    </location>
</feature>
<name>A0A2G1VTD0_9FLAO</name>
<feature type="transmembrane region" description="Helical" evidence="8">
    <location>
        <begin position="158"/>
        <end position="191"/>
    </location>
</feature>
<sequence>MTKKFYVLLATLFGVLLLQLGSWGLTESSEARYAEIGREMAISNDLINPSLLGIIHYHKPPVTYAITAIGYKIFGYNEFGARFFLSLALILQMLLIFKIARLWFKDEKIAVASALIYFSLPMALIAARNLTTDAFLTTFIIWAVYLWLQVKLNGRKVYLYLFYTVLGLACLTKGPVAFLPVALFILCYKVINREKPKMSIHSIPGLFLLLGISASWFIILILQKPELWDYFIQEQIIDRSVNAETFHRDKPFWFYLVLVPALSLPWIVPTLITLFKVKQEKWDKPTQITGYTALSILIVFSLFSSKLVLYILPMFPFLALFSGSVFIQYGNRFSKIYEFSFRGAFLLFLLIIISLFFIPQFTFSWYKSLFFLIISLTFGTYLLFRSNSDLTKRLLILSTAITCILVLLYANFAAQNQTLINSPKAKYAFVKSERTDRDYKVLVYDNLLSSAPFYLGDRVITIYNSNFEAKRDTRFETTEHWKETYLPLNEPGQSDRLKKLLGDKNNVLLIKTKKSLPDSLQYLLQGFQAEKMKKWTVYY</sequence>
<dbReference type="GO" id="GO:0009103">
    <property type="term" value="P:lipopolysaccharide biosynthetic process"/>
    <property type="evidence" value="ECO:0007669"/>
    <property type="project" value="TreeGrafter"/>
</dbReference>
<feature type="transmembrane region" description="Helical" evidence="8">
    <location>
        <begin position="395"/>
        <end position="414"/>
    </location>
</feature>
<reference evidence="10 11" key="1">
    <citation type="submission" date="2017-08" db="EMBL/GenBank/DDBJ databases">
        <title>The whole genome shortgun sequences of strain Leeuwenhoekiella nanhaiensis G18 from the South China Sea.</title>
        <authorList>
            <person name="Liu Q."/>
        </authorList>
    </citation>
    <scope>NUCLEOTIDE SEQUENCE [LARGE SCALE GENOMIC DNA]</scope>
    <source>
        <strain evidence="10 11">G18</strain>
    </source>
</reference>
<dbReference type="InterPro" id="IPR038731">
    <property type="entry name" value="RgtA/B/C-like"/>
</dbReference>
<feature type="transmembrane region" description="Helical" evidence="8">
    <location>
        <begin position="309"/>
        <end position="327"/>
    </location>
</feature>
<protein>
    <recommendedName>
        <fullName evidence="9">Glycosyltransferase RgtA/B/C/D-like domain-containing protein</fullName>
    </recommendedName>
</protein>
<dbReference type="GO" id="GO:0016763">
    <property type="term" value="F:pentosyltransferase activity"/>
    <property type="evidence" value="ECO:0007669"/>
    <property type="project" value="TreeGrafter"/>
</dbReference>